<evidence type="ECO:0000256" key="4">
    <source>
        <dbReference type="ARBA" id="ARBA00023004"/>
    </source>
</evidence>
<organism evidence="7">
    <name type="scientific">Oceaniferula spumae</name>
    <dbReference type="NCBI Taxonomy" id="2979115"/>
    <lineage>
        <taxon>Bacteria</taxon>
        <taxon>Pseudomonadati</taxon>
        <taxon>Verrucomicrobiota</taxon>
        <taxon>Verrucomicrobiia</taxon>
        <taxon>Verrucomicrobiales</taxon>
        <taxon>Verrucomicrobiaceae</taxon>
        <taxon>Oceaniferula</taxon>
    </lineage>
</organism>
<evidence type="ECO:0000256" key="3">
    <source>
        <dbReference type="ARBA" id="ARBA00023002"/>
    </source>
</evidence>
<dbReference type="Pfam" id="PF00355">
    <property type="entry name" value="Rieske"/>
    <property type="match status" value="1"/>
</dbReference>
<evidence type="ECO:0000259" key="6">
    <source>
        <dbReference type="PROSITE" id="PS51296"/>
    </source>
</evidence>
<reference evidence="7" key="1">
    <citation type="submission" date="2024-07" db="EMBL/GenBank/DDBJ databases">
        <title>Complete genome sequence of Verrucomicrobiaceae bacterium NT6N.</title>
        <authorList>
            <person name="Huang C."/>
            <person name="Takami H."/>
            <person name="Hamasaki K."/>
        </authorList>
    </citation>
    <scope>NUCLEOTIDE SEQUENCE</scope>
    <source>
        <strain evidence="7">NT6N</strain>
    </source>
</reference>
<dbReference type="Pfam" id="PF19112">
    <property type="entry name" value="VanA_C"/>
    <property type="match status" value="1"/>
</dbReference>
<evidence type="ECO:0000313" key="7">
    <source>
        <dbReference type="EMBL" id="BDS06161.1"/>
    </source>
</evidence>
<sequence>MQKCRCAVNTKRSMNGHWYIICKSKQLRKKPLARQVLGEHLVVFRDAQGQASVLKDRCAHRNMALSRGSVTNKGVRCSYHGWTYGSDGRCTDIPASCESCESYAKIKVPAYSVIEKQGVVWVWMPDSENPSKPYTMPLDFPMFDESGWNHWYMERHFEGNAFHCVENFLDVPHTAHVHRGLFRGDEENEVEIEITSGTDWIQAEFINEGGMDSWIGKLLVPKGSQVYHTDKFQLPYVTRVDYRMAENRQYIVMSQCTPIDDENTRVYTYMAYRFSPFGALVKGVFAPLSHVILNQDVRIIREQTEDLRRTGAPKFLYYDTDAIAKGIRQLLDGKSLEGKDPERKKIKA</sequence>
<dbReference type="Gene3D" id="3.90.380.10">
    <property type="entry name" value="Naphthalene 1,2-dioxygenase Alpha Subunit, Chain A, domain 1"/>
    <property type="match status" value="1"/>
</dbReference>
<dbReference type="GO" id="GO:0051537">
    <property type="term" value="F:2 iron, 2 sulfur cluster binding"/>
    <property type="evidence" value="ECO:0007669"/>
    <property type="project" value="UniProtKB-KW"/>
</dbReference>
<dbReference type="AlphaFoldDB" id="A0AAT9FJN8"/>
<proteinExistence type="predicted"/>
<feature type="domain" description="Rieske" evidence="6">
    <location>
        <begin position="18"/>
        <end position="122"/>
    </location>
</feature>
<dbReference type="GO" id="GO:0016491">
    <property type="term" value="F:oxidoreductase activity"/>
    <property type="evidence" value="ECO:0007669"/>
    <property type="project" value="UniProtKB-KW"/>
</dbReference>
<dbReference type="GO" id="GO:0046872">
    <property type="term" value="F:metal ion binding"/>
    <property type="evidence" value="ECO:0007669"/>
    <property type="project" value="UniProtKB-KW"/>
</dbReference>
<keyword evidence="3" id="KW-0560">Oxidoreductase</keyword>
<evidence type="ECO:0000256" key="5">
    <source>
        <dbReference type="ARBA" id="ARBA00023014"/>
    </source>
</evidence>
<keyword evidence="5" id="KW-0411">Iron-sulfur</keyword>
<accession>A0AAT9FJN8</accession>
<evidence type="ECO:0000256" key="2">
    <source>
        <dbReference type="ARBA" id="ARBA00022723"/>
    </source>
</evidence>
<dbReference type="InterPro" id="IPR044043">
    <property type="entry name" value="VanA_C_cat"/>
</dbReference>
<keyword evidence="2" id="KW-0479">Metal-binding</keyword>
<dbReference type="PANTHER" id="PTHR21266">
    <property type="entry name" value="IRON-SULFUR DOMAIN CONTAINING PROTEIN"/>
    <property type="match status" value="1"/>
</dbReference>
<keyword evidence="1" id="KW-0001">2Fe-2S</keyword>
<dbReference type="SUPFAM" id="SSF50022">
    <property type="entry name" value="ISP domain"/>
    <property type="match status" value="1"/>
</dbReference>
<dbReference type="InterPro" id="IPR017941">
    <property type="entry name" value="Rieske_2Fe-2S"/>
</dbReference>
<dbReference type="EMBL" id="AP026866">
    <property type="protein sequence ID" value="BDS06161.1"/>
    <property type="molecule type" value="Genomic_DNA"/>
</dbReference>
<dbReference type="InterPro" id="IPR050584">
    <property type="entry name" value="Cholesterol_7-desaturase"/>
</dbReference>
<dbReference type="PROSITE" id="PS51296">
    <property type="entry name" value="RIESKE"/>
    <property type="match status" value="1"/>
</dbReference>
<evidence type="ECO:0000256" key="1">
    <source>
        <dbReference type="ARBA" id="ARBA00022714"/>
    </source>
</evidence>
<protein>
    <submittedName>
        <fullName evidence="7">(Fe-S)-binding protein</fullName>
    </submittedName>
</protein>
<dbReference type="SUPFAM" id="SSF55961">
    <property type="entry name" value="Bet v1-like"/>
    <property type="match status" value="1"/>
</dbReference>
<gene>
    <name evidence="7" type="ORF">NT6N_12010</name>
</gene>
<keyword evidence="4" id="KW-0408">Iron</keyword>
<name>A0AAT9FJN8_9BACT</name>
<dbReference type="InterPro" id="IPR036922">
    <property type="entry name" value="Rieske_2Fe-2S_sf"/>
</dbReference>
<dbReference type="KEGG" id="osu:NT6N_12010"/>
<dbReference type="PANTHER" id="PTHR21266:SF60">
    <property type="entry name" value="3-KETOSTEROID-9-ALPHA-MONOOXYGENASE, OXYGENASE COMPONENT"/>
    <property type="match status" value="1"/>
</dbReference>
<dbReference type="Gene3D" id="2.102.10.10">
    <property type="entry name" value="Rieske [2Fe-2S] iron-sulphur domain"/>
    <property type="match status" value="1"/>
</dbReference>